<evidence type="ECO:0000259" key="1">
    <source>
        <dbReference type="Pfam" id="PF07727"/>
    </source>
</evidence>
<dbReference type="EMBL" id="QGNW01000057">
    <property type="protein sequence ID" value="RVX05205.1"/>
    <property type="molecule type" value="Genomic_DNA"/>
</dbReference>
<gene>
    <name evidence="2" type="ORF">CK203_020048</name>
</gene>
<feature type="domain" description="Reverse transcriptase Ty1/copia-type" evidence="1">
    <location>
        <begin position="88"/>
        <end position="154"/>
    </location>
</feature>
<dbReference type="Proteomes" id="UP000288805">
    <property type="component" value="Unassembled WGS sequence"/>
</dbReference>
<proteinExistence type="predicted"/>
<comment type="caution">
    <text evidence="2">The sequence shown here is derived from an EMBL/GenBank/DDBJ whole genome shotgun (WGS) entry which is preliminary data.</text>
</comment>
<reference evidence="2 3" key="1">
    <citation type="journal article" date="2018" name="PLoS Genet.">
        <title>Population sequencing reveals clonal diversity and ancestral inbreeding in the grapevine cultivar Chardonnay.</title>
        <authorList>
            <person name="Roach M.J."/>
            <person name="Johnson D.L."/>
            <person name="Bohlmann J."/>
            <person name="van Vuuren H.J."/>
            <person name="Jones S.J."/>
            <person name="Pretorius I.S."/>
            <person name="Schmidt S.A."/>
            <person name="Borneman A.R."/>
        </authorList>
    </citation>
    <scope>NUCLEOTIDE SEQUENCE [LARGE SCALE GENOMIC DNA]</scope>
    <source>
        <strain evidence="3">cv. Chardonnay</strain>
        <tissue evidence="2">Leaf</tissue>
    </source>
</reference>
<protein>
    <recommendedName>
        <fullName evidence="1">Reverse transcriptase Ty1/copia-type domain-containing protein</fullName>
    </recommendedName>
</protein>
<sequence>MWKKLNVYQPWFANIEHIGLEFFPYRNCIKEPSALASIGQGRGGPPIQGDRREFEFVPLLIGSSKSYCMEESQGRRDACSPKQRCNSNHSVFVLKRDNGIIVLYADDIIVSSSDAIGIEEVKGYLEKTFHTRDLGPLHYFLGIEVSHSRGEIVLS</sequence>
<evidence type="ECO:0000313" key="3">
    <source>
        <dbReference type="Proteomes" id="UP000288805"/>
    </source>
</evidence>
<dbReference type="Pfam" id="PF07727">
    <property type="entry name" value="RVT_2"/>
    <property type="match status" value="1"/>
</dbReference>
<name>A0A438J8B3_VITVI</name>
<evidence type="ECO:0000313" key="2">
    <source>
        <dbReference type="EMBL" id="RVX05205.1"/>
    </source>
</evidence>
<dbReference type="AlphaFoldDB" id="A0A438J8B3"/>
<accession>A0A438J8B3</accession>
<organism evidence="2 3">
    <name type="scientific">Vitis vinifera</name>
    <name type="common">Grape</name>
    <dbReference type="NCBI Taxonomy" id="29760"/>
    <lineage>
        <taxon>Eukaryota</taxon>
        <taxon>Viridiplantae</taxon>
        <taxon>Streptophyta</taxon>
        <taxon>Embryophyta</taxon>
        <taxon>Tracheophyta</taxon>
        <taxon>Spermatophyta</taxon>
        <taxon>Magnoliopsida</taxon>
        <taxon>eudicotyledons</taxon>
        <taxon>Gunneridae</taxon>
        <taxon>Pentapetalae</taxon>
        <taxon>rosids</taxon>
        <taxon>Vitales</taxon>
        <taxon>Vitaceae</taxon>
        <taxon>Viteae</taxon>
        <taxon>Vitis</taxon>
    </lineage>
</organism>
<dbReference type="InterPro" id="IPR013103">
    <property type="entry name" value="RVT_2"/>
</dbReference>